<gene>
    <name evidence="2" type="ORF">PC117_g21548</name>
</gene>
<dbReference type="Proteomes" id="UP000736787">
    <property type="component" value="Unassembled WGS sequence"/>
</dbReference>
<reference evidence="2" key="1">
    <citation type="submission" date="2018-10" db="EMBL/GenBank/DDBJ databases">
        <title>Effector identification in a new, highly contiguous assembly of the strawberry crown rot pathogen Phytophthora cactorum.</title>
        <authorList>
            <person name="Armitage A.D."/>
            <person name="Nellist C.F."/>
            <person name="Bates H."/>
            <person name="Vickerstaff R.J."/>
            <person name="Harrison R.J."/>
        </authorList>
    </citation>
    <scope>NUCLEOTIDE SEQUENCE</scope>
    <source>
        <strain evidence="2">4040</strain>
    </source>
</reference>
<protein>
    <submittedName>
        <fullName evidence="2">Uncharacterized protein</fullName>
    </submittedName>
</protein>
<evidence type="ECO:0000313" key="3">
    <source>
        <dbReference type="Proteomes" id="UP000736787"/>
    </source>
</evidence>
<name>A0A8T1LRH8_9STRA</name>
<comment type="caution">
    <text evidence="2">The sequence shown here is derived from an EMBL/GenBank/DDBJ whole genome shotgun (WGS) entry which is preliminary data.</text>
</comment>
<evidence type="ECO:0000313" key="2">
    <source>
        <dbReference type="EMBL" id="KAG2902133.1"/>
    </source>
</evidence>
<feature type="region of interest" description="Disordered" evidence="1">
    <location>
        <begin position="1"/>
        <end position="24"/>
    </location>
</feature>
<sequence length="48" mass="5508">MPAYSDADVTADKEDRKSVTGDMISADGMPISWFCKKLGRFQYQDIYR</sequence>
<feature type="compositionally biased region" description="Basic and acidic residues" evidence="1">
    <location>
        <begin position="10"/>
        <end position="19"/>
    </location>
</feature>
<organism evidence="2 3">
    <name type="scientific">Phytophthora cactorum</name>
    <dbReference type="NCBI Taxonomy" id="29920"/>
    <lineage>
        <taxon>Eukaryota</taxon>
        <taxon>Sar</taxon>
        <taxon>Stramenopiles</taxon>
        <taxon>Oomycota</taxon>
        <taxon>Peronosporomycetes</taxon>
        <taxon>Peronosporales</taxon>
        <taxon>Peronosporaceae</taxon>
        <taxon>Phytophthora</taxon>
    </lineage>
</organism>
<proteinExistence type="predicted"/>
<accession>A0A8T1LRH8</accession>
<dbReference type="EMBL" id="RCMK01001096">
    <property type="protein sequence ID" value="KAG2902133.1"/>
    <property type="molecule type" value="Genomic_DNA"/>
</dbReference>
<evidence type="ECO:0000256" key="1">
    <source>
        <dbReference type="SAM" id="MobiDB-lite"/>
    </source>
</evidence>
<dbReference type="AlphaFoldDB" id="A0A8T1LRH8"/>